<feature type="transmembrane region" description="Helical" evidence="1">
    <location>
        <begin position="34"/>
        <end position="51"/>
    </location>
</feature>
<keyword evidence="3" id="KW-1185">Reference proteome</keyword>
<comment type="caution">
    <text evidence="2">The sequence shown here is derived from an EMBL/GenBank/DDBJ whole genome shotgun (WGS) entry which is preliminary data.</text>
</comment>
<evidence type="ECO:0000256" key="1">
    <source>
        <dbReference type="SAM" id="Phobius"/>
    </source>
</evidence>
<name>A0ABR8U7H6_9BACL</name>
<organism evidence="2 3">
    <name type="scientific">Sporosarcina quadrami</name>
    <dbReference type="NCBI Taxonomy" id="2762234"/>
    <lineage>
        <taxon>Bacteria</taxon>
        <taxon>Bacillati</taxon>
        <taxon>Bacillota</taxon>
        <taxon>Bacilli</taxon>
        <taxon>Bacillales</taxon>
        <taxon>Caryophanaceae</taxon>
        <taxon>Sporosarcina</taxon>
    </lineage>
</organism>
<proteinExistence type="predicted"/>
<accession>A0ABR8U7H6</accession>
<protein>
    <submittedName>
        <fullName evidence="2">Uncharacterized protein</fullName>
    </submittedName>
</protein>
<evidence type="ECO:0000313" key="2">
    <source>
        <dbReference type="EMBL" id="MBD7983995.1"/>
    </source>
</evidence>
<dbReference type="EMBL" id="JACSQN010000004">
    <property type="protein sequence ID" value="MBD7983995.1"/>
    <property type="molecule type" value="Genomic_DNA"/>
</dbReference>
<keyword evidence="1" id="KW-0472">Membrane</keyword>
<feature type="transmembrane region" description="Helical" evidence="1">
    <location>
        <begin position="58"/>
        <end position="76"/>
    </location>
</feature>
<dbReference type="Proteomes" id="UP000626786">
    <property type="component" value="Unassembled WGS sequence"/>
</dbReference>
<dbReference type="RefSeq" id="WP_191693697.1">
    <property type="nucleotide sequence ID" value="NZ_JACSQN010000004.1"/>
</dbReference>
<evidence type="ECO:0000313" key="3">
    <source>
        <dbReference type="Proteomes" id="UP000626786"/>
    </source>
</evidence>
<gene>
    <name evidence="2" type="ORF">H9649_05345</name>
</gene>
<feature type="transmembrane region" description="Helical" evidence="1">
    <location>
        <begin position="12"/>
        <end position="28"/>
    </location>
</feature>
<sequence>MKKEKRTRTQRIVHYGTLIGILALAIPAGMNKAFIPVVLLLMGVNLFNGARHFAKGKLVVVLGIVSALPVIVYLTLNGVR</sequence>
<reference evidence="2 3" key="1">
    <citation type="submission" date="2020-08" db="EMBL/GenBank/DDBJ databases">
        <title>A Genomic Blueprint of the Chicken Gut Microbiome.</title>
        <authorList>
            <person name="Gilroy R."/>
            <person name="Ravi A."/>
            <person name="Getino M."/>
            <person name="Pursley I."/>
            <person name="Horton D.L."/>
            <person name="Alikhan N.-F."/>
            <person name="Baker D."/>
            <person name="Gharbi K."/>
            <person name="Hall N."/>
            <person name="Watson M."/>
            <person name="Adriaenssens E.M."/>
            <person name="Foster-Nyarko E."/>
            <person name="Jarju S."/>
            <person name="Secka A."/>
            <person name="Antonio M."/>
            <person name="Oren A."/>
            <person name="Chaudhuri R."/>
            <person name="La Ragione R.M."/>
            <person name="Hildebrand F."/>
            <person name="Pallen M.J."/>
        </authorList>
    </citation>
    <scope>NUCLEOTIDE SEQUENCE [LARGE SCALE GENOMIC DNA]</scope>
    <source>
        <strain evidence="2 3">Sa2YVA2</strain>
    </source>
</reference>
<keyword evidence="1" id="KW-1133">Transmembrane helix</keyword>
<keyword evidence="1" id="KW-0812">Transmembrane</keyword>